<proteinExistence type="predicted"/>
<dbReference type="AlphaFoldDB" id="A6GJC5"/>
<evidence type="ECO:0000313" key="3">
    <source>
        <dbReference type="Proteomes" id="UP000005801"/>
    </source>
</evidence>
<name>A6GJC5_9BACT</name>
<dbReference type="Proteomes" id="UP000005801">
    <property type="component" value="Unassembled WGS sequence"/>
</dbReference>
<gene>
    <name evidence="2" type="ORF">PPSIR1_35532</name>
</gene>
<dbReference type="RefSeq" id="WP_006976811.1">
    <property type="nucleotide sequence ID" value="NZ_ABCS01000154.1"/>
</dbReference>
<accession>A6GJC5</accession>
<evidence type="ECO:0000256" key="1">
    <source>
        <dbReference type="SAM" id="Phobius"/>
    </source>
</evidence>
<sequence length="164" mass="17503">MGEGAEHDAHVADLMADHAAGLELEARVRVEAPVVEGHPRGQADADVAVGQGHHAFGRDVVVVIILVVVVVVVVLVVVVILFVVVVILVVVVVLLFVRVIAGLIGVGLLLRRCVLGLARPVFGLRLGFRLRFRFRFRFRVASVDGDGLIAGAVRLDGSRREGDA</sequence>
<keyword evidence="1" id="KW-0472">Membrane</keyword>
<feature type="transmembrane region" description="Helical" evidence="1">
    <location>
        <begin position="87"/>
        <end position="110"/>
    </location>
</feature>
<evidence type="ECO:0000313" key="2">
    <source>
        <dbReference type="EMBL" id="EDM74015.1"/>
    </source>
</evidence>
<keyword evidence="3" id="KW-1185">Reference proteome</keyword>
<keyword evidence="1" id="KW-0812">Transmembrane</keyword>
<feature type="transmembrane region" description="Helical" evidence="1">
    <location>
        <begin position="60"/>
        <end position="81"/>
    </location>
</feature>
<dbReference type="EMBL" id="ABCS01000154">
    <property type="protein sequence ID" value="EDM74015.1"/>
    <property type="molecule type" value="Genomic_DNA"/>
</dbReference>
<reference evidence="2 3" key="1">
    <citation type="submission" date="2007-06" db="EMBL/GenBank/DDBJ databases">
        <authorList>
            <person name="Shimkets L."/>
            <person name="Ferriera S."/>
            <person name="Johnson J."/>
            <person name="Kravitz S."/>
            <person name="Beeson K."/>
            <person name="Sutton G."/>
            <person name="Rogers Y.-H."/>
            <person name="Friedman R."/>
            <person name="Frazier M."/>
            <person name="Venter J.C."/>
        </authorList>
    </citation>
    <scope>NUCLEOTIDE SEQUENCE [LARGE SCALE GENOMIC DNA]</scope>
    <source>
        <strain evidence="2 3">SIR-1</strain>
    </source>
</reference>
<comment type="caution">
    <text evidence="2">The sequence shown here is derived from an EMBL/GenBank/DDBJ whole genome shotgun (WGS) entry which is preliminary data.</text>
</comment>
<protein>
    <submittedName>
        <fullName evidence="2">Uncharacterized protein</fullName>
    </submittedName>
</protein>
<organism evidence="2 3">
    <name type="scientific">Plesiocystis pacifica SIR-1</name>
    <dbReference type="NCBI Taxonomy" id="391625"/>
    <lineage>
        <taxon>Bacteria</taxon>
        <taxon>Pseudomonadati</taxon>
        <taxon>Myxococcota</taxon>
        <taxon>Polyangia</taxon>
        <taxon>Nannocystales</taxon>
        <taxon>Nannocystaceae</taxon>
        <taxon>Plesiocystis</taxon>
    </lineage>
</organism>
<keyword evidence="1" id="KW-1133">Transmembrane helix</keyword>